<comment type="caution">
    <text evidence="2">The sequence shown here is derived from an EMBL/GenBank/DDBJ whole genome shotgun (WGS) entry which is preliminary data.</text>
</comment>
<dbReference type="Proteomes" id="UP000294850">
    <property type="component" value="Unassembled WGS sequence"/>
</dbReference>
<keyword evidence="3" id="KW-1185">Reference proteome</keyword>
<reference evidence="2 3" key="1">
    <citation type="submission" date="2019-03" db="EMBL/GenBank/DDBJ databases">
        <title>Dyadobacter AR-3-6 sp. nov., isolated from arctic soil.</title>
        <authorList>
            <person name="Chaudhary D.K."/>
        </authorList>
    </citation>
    <scope>NUCLEOTIDE SEQUENCE [LARGE SCALE GENOMIC DNA]</scope>
    <source>
        <strain evidence="2 3">AR-3-6</strain>
    </source>
</reference>
<dbReference type="InterPro" id="IPR013783">
    <property type="entry name" value="Ig-like_fold"/>
</dbReference>
<dbReference type="EMBL" id="SMFL01000001">
    <property type="protein sequence ID" value="TDE18532.1"/>
    <property type="molecule type" value="Genomic_DNA"/>
</dbReference>
<dbReference type="Pfam" id="PF05593">
    <property type="entry name" value="RHS_repeat"/>
    <property type="match status" value="1"/>
</dbReference>
<accession>A0A4R5DVF9</accession>
<gene>
    <name evidence="2" type="ORF">E0F88_03060</name>
</gene>
<name>A0A4R5DVF9_9BACT</name>
<dbReference type="AlphaFoldDB" id="A0A4R5DVF9"/>
<feature type="domain" description="Secretion system C-terminal sorting" evidence="1">
    <location>
        <begin position="682"/>
        <end position="747"/>
    </location>
</feature>
<dbReference type="Gene3D" id="2.60.40.10">
    <property type="entry name" value="Immunoglobulins"/>
    <property type="match status" value="1"/>
</dbReference>
<evidence type="ECO:0000313" key="2">
    <source>
        <dbReference type="EMBL" id="TDE18532.1"/>
    </source>
</evidence>
<dbReference type="NCBIfam" id="TIGR04183">
    <property type="entry name" value="Por_Secre_tail"/>
    <property type="match status" value="1"/>
</dbReference>
<dbReference type="InterPro" id="IPR031325">
    <property type="entry name" value="RHS_repeat"/>
</dbReference>
<evidence type="ECO:0000259" key="1">
    <source>
        <dbReference type="Pfam" id="PF18962"/>
    </source>
</evidence>
<dbReference type="OrthoDB" id="9814627at2"/>
<dbReference type="InterPro" id="IPR026444">
    <property type="entry name" value="Secre_tail"/>
</dbReference>
<dbReference type="NCBIfam" id="TIGR01643">
    <property type="entry name" value="YD_repeat_2x"/>
    <property type="match status" value="1"/>
</dbReference>
<proteinExistence type="predicted"/>
<dbReference type="Pfam" id="PF18962">
    <property type="entry name" value="Por_Secre_tail"/>
    <property type="match status" value="1"/>
</dbReference>
<dbReference type="RefSeq" id="WP_131956528.1">
    <property type="nucleotide sequence ID" value="NZ_SMFL01000001.1"/>
</dbReference>
<dbReference type="Gene3D" id="2.180.10.10">
    <property type="entry name" value="RHS repeat-associated core"/>
    <property type="match status" value="1"/>
</dbReference>
<evidence type="ECO:0000313" key="3">
    <source>
        <dbReference type="Proteomes" id="UP000294850"/>
    </source>
</evidence>
<organism evidence="2 3">
    <name type="scientific">Dyadobacter psychrotolerans</name>
    <dbReference type="NCBI Taxonomy" id="2541721"/>
    <lineage>
        <taxon>Bacteria</taxon>
        <taxon>Pseudomonadati</taxon>
        <taxon>Bacteroidota</taxon>
        <taxon>Cytophagia</taxon>
        <taxon>Cytophagales</taxon>
        <taxon>Spirosomataceae</taxon>
        <taxon>Dyadobacter</taxon>
    </lineage>
</organism>
<protein>
    <submittedName>
        <fullName evidence="2">T9SS type A sorting domain-containing protein</fullName>
    </submittedName>
</protein>
<dbReference type="InterPro" id="IPR006530">
    <property type="entry name" value="YD"/>
</dbReference>
<sequence length="754" mass="83248">MLQSVQEKSGTKVIPPYTFTYFTDGSFTLPGYSKSHTNHWGFNNGLLINTATDFNSVGTYGTTYRSPATDVRHQKIGSIASIQYPTGGVTRFIFEPHTFAKEVMLKRWDGEDSHAINQRAGGLRIKEIHSYDNVTGPVVSKKYYYLSNFNPASPDTSTAVLSSGILGGRAKYYWPDYMPLPDNAGINVEEEIFSTQSVLPASENSMGSHLGYSQVVERTSTEGWTIHKFSNFDNGYRDNAPSGFIQPSSTPYQPYNSTAFQRGKTLVQERYFQNGKLASKSEISYTLVGTATDNARAVKASTAYLCNTFNSVFEATGYVIDVRKFFPSQEAKYTYDQDNVASFVAETASKSYWPNGQLYISGQTDSRGRTLKTWYKYPPNLVAAPGPAMTLANIIATPFEVFQYTGTEAAPSAIKLQTVTFNSTAPYLPSKVESKLGASGATNTDIEFLTYDPRGNLLTYKEKNGLTTKLDYYQTSDAGKTDLLKQRTLADGASRSQATSYNYTPLIGVQAITDPNSKTINYDYDEFGRLITVKNPNGNARASYCYNYAGQLTPCTALAPTGSIAPSGLVLIGIPGALPVTLVEFEATKVEKFVQLSWSTTIETNSERFDIERSVDGKKWNTLGAVAAKGQSSDNQNYEFSDNAPNREGENLYRLKMIDKDGTFAFSRIRSVTFNSSEKVALYPNPVTIGEKLTLLTDDLDKIATIKIFDTSGRMVHQSNPTREINTTRLAPGLYMVQITYTDGSLSTHRVVKQ</sequence>